<name>A0A3N4I5D1_ASCIM</name>
<feature type="compositionally biased region" description="Basic and acidic residues" evidence="1">
    <location>
        <begin position="109"/>
        <end position="125"/>
    </location>
</feature>
<sequence>HIWDQHLVQAEAAAVELPESVPSSPEAASPKAASPEAASPKAAEAGSPKIASPEAGSPEAASPEAGSPEEPAEAVKLVQLDGVLSESTASNSGSEDISELSSQGSTEDSELRQAELEERRKDTAARLKKPMAAGKDRQAPTTGSTGKSKAGRWQAPTASSSGKIKAAKSVPAAVVQPKAQARQRVAVRKPTQLARSERGPPRVPRLRVAEVTAVPASIPQSAESVPVIPHTSVSVPEIVIDTSYLSPSADEPSKTGAVDLHASASAHWSEEQMEAASEEELMPVAVQQALALKREIDDILRQLGIANDESSSRHKTILTSTEPLPQFSTWRLGLKTQQFSETLSTRSERTGLGTRLGLKLQFFHISVFIEAKFSLWPIHSAGLDRYSFYKDTSNGRGRQQQQPRLKMVKLLHLLSLALVCGTTNGAPVQSLRSTLGSLIDFLSANNTNWQAVGGAGIDTSILPPFTFPSLALPYKDDERNLLHIMAAAPVYT</sequence>
<dbReference type="Proteomes" id="UP000275078">
    <property type="component" value="Unassembled WGS sequence"/>
</dbReference>
<dbReference type="EMBL" id="ML119700">
    <property type="protein sequence ID" value="RPA79300.1"/>
    <property type="molecule type" value="Genomic_DNA"/>
</dbReference>
<organism evidence="2 3">
    <name type="scientific">Ascobolus immersus RN42</name>
    <dbReference type="NCBI Taxonomy" id="1160509"/>
    <lineage>
        <taxon>Eukaryota</taxon>
        <taxon>Fungi</taxon>
        <taxon>Dikarya</taxon>
        <taxon>Ascomycota</taxon>
        <taxon>Pezizomycotina</taxon>
        <taxon>Pezizomycetes</taxon>
        <taxon>Pezizales</taxon>
        <taxon>Ascobolaceae</taxon>
        <taxon>Ascobolus</taxon>
    </lineage>
</organism>
<evidence type="ECO:0000313" key="2">
    <source>
        <dbReference type="EMBL" id="RPA79300.1"/>
    </source>
</evidence>
<dbReference type="AlphaFoldDB" id="A0A3N4I5D1"/>
<feature type="region of interest" description="Disordered" evidence="1">
    <location>
        <begin position="15"/>
        <end position="202"/>
    </location>
</feature>
<proteinExistence type="predicted"/>
<gene>
    <name evidence="2" type="ORF">BJ508DRAFT_328377</name>
</gene>
<reference evidence="2 3" key="1">
    <citation type="journal article" date="2018" name="Nat. Ecol. Evol.">
        <title>Pezizomycetes genomes reveal the molecular basis of ectomycorrhizal truffle lifestyle.</title>
        <authorList>
            <person name="Murat C."/>
            <person name="Payen T."/>
            <person name="Noel B."/>
            <person name="Kuo A."/>
            <person name="Morin E."/>
            <person name="Chen J."/>
            <person name="Kohler A."/>
            <person name="Krizsan K."/>
            <person name="Balestrini R."/>
            <person name="Da Silva C."/>
            <person name="Montanini B."/>
            <person name="Hainaut M."/>
            <person name="Levati E."/>
            <person name="Barry K.W."/>
            <person name="Belfiori B."/>
            <person name="Cichocki N."/>
            <person name="Clum A."/>
            <person name="Dockter R.B."/>
            <person name="Fauchery L."/>
            <person name="Guy J."/>
            <person name="Iotti M."/>
            <person name="Le Tacon F."/>
            <person name="Lindquist E.A."/>
            <person name="Lipzen A."/>
            <person name="Malagnac F."/>
            <person name="Mello A."/>
            <person name="Molinier V."/>
            <person name="Miyauchi S."/>
            <person name="Poulain J."/>
            <person name="Riccioni C."/>
            <person name="Rubini A."/>
            <person name="Sitrit Y."/>
            <person name="Splivallo R."/>
            <person name="Traeger S."/>
            <person name="Wang M."/>
            <person name="Zifcakova L."/>
            <person name="Wipf D."/>
            <person name="Zambonelli A."/>
            <person name="Paolocci F."/>
            <person name="Nowrousian M."/>
            <person name="Ottonello S."/>
            <person name="Baldrian P."/>
            <person name="Spatafora J.W."/>
            <person name="Henrissat B."/>
            <person name="Nagy L.G."/>
            <person name="Aury J.M."/>
            <person name="Wincker P."/>
            <person name="Grigoriev I.V."/>
            <person name="Bonfante P."/>
            <person name="Martin F.M."/>
        </authorList>
    </citation>
    <scope>NUCLEOTIDE SEQUENCE [LARGE SCALE GENOMIC DNA]</scope>
    <source>
        <strain evidence="2 3">RN42</strain>
    </source>
</reference>
<feature type="compositionally biased region" description="Polar residues" evidence="1">
    <location>
        <begin position="85"/>
        <end position="106"/>
    </location>
</feature>
<keyword evidence="3" id="KW-1185">Reference proteome</keyword>
<feature type="non-terminal residue" evidence="2">
    <location>
        <position position="1"/>
    </location>
</feature>
<evidence type="ECO:0000256" key="1">
    <source>
        <dbReference type="SAM" id="MobiDB-lite"/>
    </source>
</evidence>
<protein>
    <submittedName>
        <fullName evidence="2">Uncharacterized protein</fullName>
    </submittedName>
</protein>
<feature type="compositionally biased region" description="Low complexity" evidence="1">
    <location>
        <begin position="15"/>
        <end position="69"/>
    </location>
</feature>
<evidence type="ECO:0000313" key="3">
    <source>
        <dbReference type="Proteomes" id="UP000275078"/>
    </source>
</evidence>
<accession>A0A3N4I5D1</accession>
<feature type="compositionally biased region" description="Low complexity" evidence="1">
    <location>
        <begin position="158"/>
        <end position="190"/>
    </location>
</feature>